<evidence type="ECO:0000313" key="5">
    <source>
        <dbReference type="Proteomes" id="UP000479000"/>
    </source>
</evidence>
<dbReference type="OrthoDB" id="6629856at2759"/>
<reference evidence="3 5" key="1">
    <citation type="submission" date="2020-02" db="EMBL/GenBank/DDBJ databases">
        <authorList>
            <person name="Ferguson B K."/>
        </authorList>
    </citation>
    <scope>NUCLEOTIDE SEQUENCE [LARGE SCALE GENOMIC DNA]</scope>
</reference>
<feature type="compositionally biased region" description="Basic residues" evidence="1">
    <location>
        <begin position="76"/>
        <end position="115"/>
    </location>
</feature>
<keyword evidence="2" id="KW-1133">Transmembrane helix</keyword>
<dbReference type="EMBL" id="CADCXU010017387">
    <property type="protein sequence ID" value="CAB0006160.1"/>
    <property type="molecule type" value="Genomic_DNA"/>
</dbReference>
<keyword evidence="5" id="KW-1185">Reference proteome</keyword>
<evidence type="ECO:0000256" key="1">
    <source>
        <dbReference type="SAM" id="MobiDB-lite"/>
    </source>
</evidence>
<feature type="transmembrane region" description="Helical" evidence="2">
    <location>
        <begin position="12"/>
        <end position="30"/>
    </location>
</feature>
<dbReference type="EMBL" id="CADCXU010017386">
    <property type="protein sequence ID" value="CAB0006158.1"/>
    <property type="molecule type" value="Genomic_DNA"/>
</dbReference>
<accession>A0A6H5GTR0</accession>
<keyword evidence="2" id="KW-0472">Membrane</keyword>
<name>A0A6H5GTR0_9HEMI</name>
<protein>
    <submittedName>
        <fullName evidence="3">Uncharacterized protein</fullName>
    </submittedName>
</protein>
<dbReference type="AlphaFoldDB" id="A0A6H5GTR0"/>
<feature type="region of interest" description="Disordered" evidence="1">
    <location>
        <begin position="76"/>
        <end position="128"/>
    </location>
</feature>
<keyword evidence="2" id="KW-0812">Transmembrane</keyword>
<gene>
    <name evidence="3" type="ORF">NTEN_LOCUS11635</name>
    <name evidence="4" type="ORF">NTEN_LOCUS11637</name>
</gene>
<dbReference type="Proteomes" id="UP000479000">
    <property type="component" value="Unassembled WGS sequence"/>
</dbReference>
<evidence type="ECO:0000313" key="3">
    <source>
        <dbReference type="EMBL" id="CAB0006158.1"/>
    </source>
</evidence>
<evidence type="ECO:0000313" key="4">
    <source>
        <dbReference type="EMBL" id="CAB0006160.1"/>
    </source>
</evidence>
<proteinExistence type="predicted"/>
<evidence type="ECO:0000256" key="2">
    <source>
        <dbReference type="SAM" id="Phobius"/>
    </source>
</evidence>
<organism evidence="3 5">
    <name type="scientific">Nesidiocoris tenuis</name>
    <dbReference type="NCBI Taxonomy" id="355587"/>
    <lineage>
        <taxon>Eukaryota</taxon>
        <taxon>Metazoa</taxon>
        <taxon>Ecdysozoa</taxon>
        <taxon>Arthropoda</taxon>
        <taxon>Hexapoda</taxon>
        <taxon>Insecta</taxon>
        <taxon>Pterygota</taxon>
        <taxon>Neoptera</taxon>
        <taxon>Paraneoptera</taxon>
        <taxon>Hemiptera</taxon>
        <taxon>Heteroptera</taxon>
        <taxon>Panheteroptera</taxon>
        <taxon>Cimicomorpha</taxon>
        <taxon>Miridae</taxon>
        <taxon>Dicyphina</taxon>
        <taxon>Nesidiocoris</taxon>
    </lineage>
</organism>
<sequence length="128" mass="15596">MALPMNVYDPFASQGVLFSFFYLTCHYGLVSSTHIYMAADCFLFTSVHLANGSLKTITKAHHHYHLHHHPHHYNHLHHHHQHHHHQTHHHHQHHNQSHLLYHHQHQHQHYRRRRRHQDETKTGQIYKI</sequence>